<dbReference type="Gene3D" id="3.80.10.10">
    <property type="entry name" value="Ribonuclease Inhibitor"/>
    <property type="match status" value="2"/>
</dbReference>
<organism evidence="3 4">
    <name type="scientific">Ridgeia piscesae</name>
    <name type="common">Tubeworm</name>
    <dbReference type="NCBI Taxonomy" id="27915"/>
    <lineage>
        <taxon>Eukaryota</taxon>
        <taxon>Metazoa</taxon>
        <taxon>Spiralia</taxon>
        <taxon>Lophotrochozoa</taxon>
        <taxon>Annelida</taxon>
        <taxon>Polychaeta</taxon>
        <taxon>Sedentaria</taxon>
        <taxon>Canalipalpata</taxon>
        <taxon>Sabellida</taxon>
        <taxon>Siboglinidae</taxon>
        <taxon>Ridgeia</taxon>
    </lineage>
</organism>
<dbReference type="Pfam" id="PF15257">
    <property type="entry name" value="DUF4590"/>
    <property type="match status" value="1"/>
</dbReference>
<evidence type="ECO:0000313" key="4">
    <source>
        <dbReference type="Proteomes" id="UP001209878"/>
    </source>
</evidence>
<dbReference type="Proteomes" id="UP001209878">
    <property type="component" value="Unassembled WGS sequence"/>
</dbReference>
<feature type="compositionally biased region" description="Acidic residues" evidence="1">
    <location>
        <begin position="988"/>
        <end position="1005"/>
    </location>
</feature>
<gene>
    <name evidence="3" type="ORF">NP493_1321g00006</name>
</gene>
<evidence type="ECO:0000259" key="2">
    <source>
        <dbReference type="Pfam" id="PF15257"/>
    </source>
</evidence>
<feature type="compositionally biased region" description="Basic and acidic residues" evidence="1">
    <location>
        <begin position="677"/>
        <end position="686"/>
    </location>
</feature>
<protein>
    <recommendedName>
        <fullName evidence="2">DUF4590 domain-containing protein</fullName>
    </recommendedName>
</protein>
<keyword evidence="4" id="KW-1185">Reference proteome</keyword>
<dbReference type="SMART" id="SM00368">
    <property type="entry name" value="LRR_RI"/>
    <property type="match status" value="5"/>
</dbReference>
<feature type="compositionally biased region" description="Low complexity" evidence="1">
    <location>
        <begin position="664"/>
        <end position="676"/>
    </location>
</feature>
<name>A0AAD9K811_RIDPI</name>
<proteinExistence type="predicted"/>
<dbReference type="EMBL" id="JAODUO010001325">
    <property type="protein sequence ID" value="KAK2166362.1"/>
    <property type="molecule type" value="Genomic_DNA"/>
</dbReference>
<evidence type="ECO:0000313" key="3">
    <source>
        <dbReference type="EMBL" id="KAK2166362.1"/>
    </source>
</evidence>
<dbReference type="InterPro" id="IPR032675">
    <property type="entry name" value="LRR_dom_sf"/>
</dbReference>
<feature type="region of interest" description="Disordered" evidence="1">
    <location>
        <begin position="312"/>
        <end position="348"/>
    </location>
</feature>
<dbReference type="InterPro" id="IPR027962">
    <property type="entry name" value="ERICH3"/>
</dbReference>
<dbReference type="PANTHER" id="PTHR23034:SF2">
    <property type="entry name" value="GLUTAMATE-RICH PROTEIN 3"/>
    <property type="match status" value="1"/>
</dbReference>
<evidence type="ECO:0000256" key="1">
    <source>
        <dbReference type="SAM" id="MobiDB-lite"/>
    </source>
</evidence>
<dbReference type="InterPro" id="IPR048257">
    <property type="entry name" value="DUF4590"/>
</dbReference>
<dbReference type="SUPFAM" id="SSF52047">
    <property type="entry name" value="RNI-like"/>
    <property type="match status" value="1"/>
</dbReference>
<feature type="region of interest" description="Disordered" evidence="1">
    <location>
        <begin position="1"/>
        <end position="22"/>
    </location>
</feature>
<feature type="compositionally biased region" description="Low complexity" evidence="1">
    <location>
        <begin position="978"/>
        <end position="987"/>
    </location>
</feature>
<feature type="compositionally biased region" description="Low complexity" evidence="1">
    <location>
        <begin position="845"/>
        <end position="859"/>
    </location>
</feature>
<dbReference type="PANTHER" id="PTHR23034">
    <property type="entry name" value="GLUTAMATE-RICH PROTEIN 3"/>
    <property type="match status" value="1"/>
</dbReference>
<feature type="compositionally biased region" description="Basic and acidic residues" evidence="1">
    <location>
        <begin position="951"/>
        <end position="977"/>
    </location>
</feature>
<feature type="domain" description="DUF4590" evidence="2">
    <location>
        <begin position="387"/>
        <end position="479"/>
    </location>
</feature>
<feature type="region of interest" description="Disordered" evidence="1">
    <location>
        <begin position="570"/>
        <end position="1027"/>
    </location>
</feature>
<feature type="compositionally biased region" description="Acidic residues" evidence="1">
    <location>
        <begin position="648"/>
        <end position="660"/>
    </location>
</feature>
<accession>A0AAD9K811</accession>
<reference evidence="3" key="1">
    <citation type="journal article" date="2023" name="Mol. Biol. Evol.">
        <title>Third-Generation Sequencing Reveals the Adaptive Role of the Epigenome in Three Deep-Sea Polychaetes.</title>
        <authorList>
            <person name="Perez M."/>
            <person name="Aroh O."/>
            <person name="Sun Y."/>
            <person name="Lan Y."/>
            <person name="Juniper S.K."/>
            <person name="Young C.R."/>
            <person name="Angers B."/>
            <person name="Qian P.Y."/>
        </authorList>
    </citation>
    <scope>NUCLEOTIDE SEQUENCE</scope>
    <source>
        <strain evidence="3">R07B-5</strain>
    </source>
</reference>
<feature type="compositionally biased region" description="Basic and acidic residues" evidence="1">
    <location>
        <begin position="748"/>
        <end position="758"/>
    </location>
</feature>
<feature type="compositionally biased region" description="Basic and acidic residues" evidence="1">
    <location>
        <begin position="773"/>
        <end position="807"/>
    </location>
</feature>
<feature type="compositionally biased region" description="Polar residues" evidence="1">
    <location>
        <begin position="860"/>
        <end position="872"/>
    </location>
</feature>
<feature type="compositionally biased region" description="Polar residues" evidence="1">
    <location>
        <begin position="736"/>
        <end position="747"/>
    </location>
</feature>
<feature type="compositionally biased region" description="Low complexity" evidence="1">
    <location>
        <begin position="620"/>
        <end position="630"/>
    </location>
</feature>
<sequence length="1352" mass="147366">MSHVDAGLTQDRSRGHIQASQPVLPVSQLAPERYGRAVPFLPKPLASYNSLLDPHLSGYFSNTRMKRHLRKSGLVSKTGHIVSESTFRLNMAKKEHKKHVRELLAQAIVHKTLDMERMRQVNIKKKLEEIAKIELVQRVQGNESDWPEMIEYLRIERKPASPRRNNHTQTVLSSDSDYSADLRHHGDEDILPLMTPKGHKRTRPSSVPSGKKNRVKRPISAPARREESNGYSTDSPSESTLFYVESDGTPVALSDDKPIRRHGKGSKLNTVASYRSAELDDKHLYALDQHSLREVTMGELTVGGSPYLLPLVSPAPPSSGHPSPARGRRNRRVMHPTDALGNPTRLRNSKGNLMLHRQEPAVKHQERVQTMCTITMHYFGSSLRLDYERLDPRDEVIVEQQHCGGNTLFVFREKILPRSDFSFISRRHRGYPYSLTFYINGKIDCRVSTCCEYKHPPAARLGGKMGHFGIVDVKGAAPLFLIPVSSSSQSLPHPSLFLIPVSSPFQSFPHPILFQIPFSSQCHASIPGVTNIYYIKVMFLCMRDKCKVINVQQNTKYLWCQINEAQKLREKKPERRTKQMAQDKGEYVDVDGDTKEQDIPRSPEVELKTMVDHDQTERSTTQPDETVVVPVEDDGSSVNPTPGRNDDYSDEEFEADEDEKAPESSRSSAASYSSDSSVKEDFDGSAHNKHQQSPPPSAGSANKARSNSPPAHNESVAESIQSDTPEHSARSVPPSDKQSQSVASVRTESPDRPVETAKTDSSAESSSEDSEFTNDKHSQRSEAARKPDNRGQHSGDEAETLKVRGDTPDGAAELTSSTRSVDSESTSRKSSVHSAVDSRKSSQNDATPMVDDAVAPPDDSGQQTVKPSQAETTPEDAPGHMYAAVGEDTEDDTTTESPSGHSTAKDTDAAPIADDTVAPPVSSGQPSEKSSETEMEEEKDPAASKMDGTATDEHTLHTEVAEEMQKVLQEQEQKGTSDSESSTYSSEDSSDGSSSEDSESETEDETAGRDVTEPPQGGTTDTPPEGSIASLVAGKREVVLKDMALSQDQVEQLVTSLRETGVIESLTLSGCHLDHNDIEKLATTLALTPTTDLATLDLSANRLDAAAVEPLLKIVQQKKLLDVLALQDNPLTDDGARRLVEGLLDVNSTDNRSEDSQKLRAIKSAAHDIVSGVVADVIKNESDMSSGRSTGNESATGLMVKMEAMGDLALRALNLARVGMGDGAAEAVARLIAANTQLAILDLSGNTTLSSTSWQTIADALKTNGTITTLALNHVNLTDDEVAIIADALEANTGLTSIELAGNSIGEAGGAKILEMVNANSRISRVELLPGNHLSDELVQQIKDRVRANKAG</sequence>
<comment type="caution">
    <text evidence="3">The sequence shown here is derived from an EMBL/GenBank/DDBJ whole genome shotgun (WGS) entry which is preliminary data.</text>
</comment>
<feature type="region of interest" description="Disordered" evidence="1">
    <location>
        <begin position="161"/>
        <end position="239"/>
    </location>
</feature>
<feature type="compositionally biased region" description="Polar residues" evidence="1">
    <location>
        <begin position="229"/>
        <end position="239"/>
    </location>
</feature>
<feature type="compositionally biased region" description="Basic and acidic residues" evidence="1">
    <location>
        <begin position="570"/>
        <end position="617"/>
    </location>
</feature>
<feature type="compositionally biased region" description="Polar residues" evidence="1">
    <location>
        <begin position="699"/>
        <end position="723"/>
    </location>
</feature>
<feature type="compositionally biased region" description="Polar residues" evidence="1">
    <location>
        <begin position="167"/>
        <end position="177"/>
    </location>
</feature>